<dbReference type="Proteomes" id="UP000294829">
    <property type="component" value="Unassembled WGS sequence"/>
</dbReference>
<keyword evidence="2" id="KW-0145">Chemotaxis</keyword>
<organism evidence="10 11">
    <name type="scientific">Sapientia aquatica</name>
    <dbReference type="NCBI Taxonomy" id="1549640"/>
    <lineage>
        <taxon>Bacteria</taxon>
        <taxon>Pseudomonadati</taxon>
        <taxon>Pseudomonadota</taxon>
        <taxon>Betaproteobacteria</taxon>
        <taxon>Burkholderiales</taxon>
        <taxon>Oxalobacteraceae</taxon>
        <taxon>Sapientia</taxon>
    </lineage>
</organism>
<dbReference type="InterPro" id="IPR003660">
    <property type="entry name" value="HAMP_dom"/>
</dbReference>
<evidence type="ECO:0000259" key="8">
    <source>
        <dbReference type="PROSITE" id="PS50112"/>
    </source>
</evidence>
<comment type="subcellular location">
    <subcellularLocation>
        <location evidence="1">Membrane</location>
    </subcellularLocation>
</comment>
<dbReference type="OrthoDB" id="9765776at2"/>
<dbReference type="Gene3D" id="1.20.120.1530">
    <property type="match status" value="1"/>
</dbReference>
<dbReference type="InterPro" id="IPR004089">
    <property type="entry name" value="MCPsignal_dom"/>
</dbReference>
<feature type="domain" description="HAMP" evidence="9">
    <location>
        <begin position="537"/>
        <end position="583"/>
    </location>
</feature>
<feature type="domain" description="PAS" evidence="8">
    <location>
        <begin position="242"/>
        <end position="284"/>
    </location>
</feature>
<dbReference type="GO" id="GO:0007165">
    <property type="term" value="P:signal transduction"/>
    <property type="evidence" value="ECO:0007669"/>
    <property type="project" value="UniProtKB-KW"/>
</dbReference>
<dbReference type="PROSITE" id="PS50885">
    <property type="entry name" value="HAMP"/>
    <property type="match status" value="1"/>
</dbReference>
<evidence type="ECO:0000256" key="6">
    <source>
        <dbReference type="SAM" id="MobiDB-lite"/>
    </source>
</evidence>
<dbReference type="EMBL" id="SMYL01000008">
    <property type="protein sequence ID" value="TDK63809.1"/>
    <property type="molecule type" value="Genomic_DNA"/>
</dbReference>
<dbReference type="Gene3D" id="1.10.287.950">
    <property type="entry name" value="Methyl-accepting chemotaxis protein"/>
    <property type="match status" value="1"/>
</dbReference>
<reference evidence="10 11" key="1">
    <citation type="submission" date="2019-03" db="EMBL/GenBank/DDBJ databases">
        <title>Sapientia aquatica gen. nov., sp. nov., isolated from a crater lake.</title>
        <authorList>
            <person name="Felfoldi T."/>
            <person name="Szabo A."/>
            <person name="Toth E."/>
            <person name="Schumann P."/>
            <person name="Keki Z."/>
            <person name="Marialigeti K."/>
            <person name="Mathe I."/>
        </authorList>
    </citation>
    <scope>NUCLEOTIDE SEQUENCE [LARGE SCALE GENOMIC DNA]</scope>
    <source>
        <strain evidence="10 11">SA-152</strain>
    </source>
</reference>
<dbReference type="InterPro" id="IPR054421">
    <property type="entry name" value="McpB_HAMP_2nd"/>
</dbReference>
<comment type="similarity">
    <text evidence="3">Belongs to the methyl-accepting chemotaxis (MCP) protein family.</text>
</comment>
<sequence>MRATLARSINEIGDNFQRLRAQQAVMTQKHNEGWIDEKIDTSKFTGAYAELAEAINSLVKSHIDVKMHVVDIVTRYAKADFSQDVERLPGKKATITAAIDGVRDQLKAAAQASLVNSRIKMALDATSTSVMIADVAGQIIYSNESVSKLLAEAEPDIRKELPQFRAREVVGGSFDRFHSNVAHQQNLLSHLRAPHKVDISVGGRFFGLIATPMFDEKGERLGTVVEWKDRAAEIAAEKAASENARIKMALDATSTSAMIADANGDIIYMNNSVATLLKEAESDIRKDLPDFRADQVVGGSFDRFHKNISHQRNMLAKLRAPHKVDITVGGRIFGLIATPMFSDKNERLGTVVEWKDRAFELEAERSAQANSRIRQALDKCSTSVMIADAAGTIIYMNESVSAMMRKAESDIRKDLPQFNTDGIIGGSFDRFHKNPAMQHNMLGSLRGVHRTQIVVGGRTMALIASPITTPAGERLGTVVEWNDRTAEVQVEGEIASIVEGAVQGNFNNRIDPTGKSGFFGVLANGMNRLMDASESGLSEVARVLKSIASGDLTQRITANYSGLFGELKEYSNTTSDQLASIINDVRNAADSLNSAAEQVSSTAQSLSQSASEQAAGVERTSSSVEQLASSVAQNTENAKVTDSMATKSATEAVEGGDAVTRTAEAMKQIANKVGIIDDIADQTNLLALNAAIEAARAGASGKGFAVVAAEVRKLAERSQIASKEIGELASNSVQMSETAGKLLNAMIPSIRKTSDLVQEITAASDEQTTGLSHISSAMGQLNQATQQNAAASEQLAATAEEMSGQAGALQQLMDFFKLDINDPIRVAPDSTRRPTPSIGGGTGNSSTQANARAKPAALLDESQFKRF</sequence>
<dbReference type="Pfam" id="PF00015">
    <property type="entry name" value="MCPsignal"/>
    <property type="match status" value="1"/>
</dbReference>
<dbReference type="PROSITE" id="PS50112">
    <property type="entry name" value="PAS"/>
    <property type="match status" value="3"/>
</dbReference>
<protein>
    <submittedName>
        <fullName evidence="10">PAS domain-containing protein</fullName>
    </submittedName>
</protein>
<dbReference type="SMART" id="SM00091">
    <property type="entry name" value="PAS"/>
    <property type="match status" value="3"/>
</dbReference>
<dbReference type="InterPro" id="IPR000014">
    <property type="entry name" value="PAS"/>
</dbReference>
<evidence type="ECO:0000256" key="2">
    <source>
        <dbReference type="ARBA" id="ARBA00022500"/>
    </source>
</evidence>
<keyword evidence="4" id="KW-0807">Transducer</keyword>
<evidence type="ECO:0000256" key="5">
    <source>
        <dbReference type="SAM" id="Coils"/>
    </source>
</evidence>
<evidence type="ECO:0000259" key="7">
    <source>
        <dbReference type="PROSITE" id="PS50111"/>
    </source>
</evidence>
<dbReference type="FunFam" id="1.10.287.950:FF:000001">
    <property type="entry name" value="Methyl-accepting chemotaxis sensory transducer"/>
    <property type="match status" value="1"/>
</dbReference>
<feature type="domain" description="PAS" evidence="8">
    <location>
        <begin position="115"/>
        <end position="157"/>
    </location>
</feature>
<name>A0A4V3AUA1_9BURK</name>
<dbReference type="GO" id="GO:0006935">
    <property type="term" value="P:chemotaxis"/>
    <property type="evidence" value="ECO:0007669"/>
    <property type="project" value="UniProtKB-KW"/>
</dbReference>
<feature type="compositionally biased region" description="Low complexity" evidence="6">
    <location>
        <begin position="603"/>
        <end position="615"/>
    </location>
</feature>
<dbReference type="GO" id="GO:0004888">
    <property type="term" value="F:transmembrane signaling receptor activity"/>
    <property type="evidence" value="ECO:0007669"/>
    <property type="project" value="InterPro"/>
</dbReference>
<dbReference type="InterPro" id="IPR004090">
    <property type="entry name" value="Chemotax_Me-accpt_rcpt"/>
</dbReference>
<dbReference type="AlphaFoldDB" id="A0A4V3AUA1"/>
<evidence type="ECO:0000256" key="1">
    <source>
        <dbReference type="ARBA" id="ARBA00004370"/>
    </source>
</evidence>
<dbReference type="InterPro" id="IPR041395">
    <property type="entry name" value="McpB_HAMP_3rd"/>
</dbReference>
<evidence type="ECO:0000259" key="9">
    <source>
        <dbReference type="PROSITE" id="PS50885"/>
    </source>
</evidence>
<keyword evidence="11" id="KW-1185">Reference proteome</keyword>
<dbReference type="SUPFAM" id="SSF58104">
    <property type="entry name" value="Methyl-accepting chemotaxis protein (MCP) signaling domain"/>
    <property type="match status" value="1"/>
</dbReference>
<gene>
    <name evidence="10" type="ORF">E2I14_14510</name>
</gene>
<dbReference type="InterPro" id="IPR051310">
    <property type="entry name" value="MCP_chemotaxis"/>
</dbReference>
<proteinExistence type="inferred from homology"/>
<dbReference type="PANTHER" id="PTHR43531:SF11">
    <property type="entry name" value="METHYL-ACCEPTING CHEMOTAXIS PROTEIN 3"/>
    <property type="match status" value="1"/>
</dbReference>
<evidence type="ECO:0000313" key="11">
    <source>
        <dbReference type="Proteomes" id="UP000294829"/>
    </source>
</evidence>
<dbReference type="Gene3D" id="3.30.450.20">
    <property type="entry name" value="PAS domain"/>
    <property type="match status" value="3"/>
</dbReference>
<dbReference type="Pfam" id="PF18575">
    <property type="entry name" value="HAMP_N3"/>
    <property type="match status" value="1"/>
</dbReference>
<feature type="compositionally biased region" description="Polar residues" evidence="6">
    <location>
        <begin position="619"/>
        <end position="649"/>
    </location>
</feature>
<dbReference type="PROSITE" id="PS50111">
    <property type="entry name" value="CHEMOTAXIS_TRANSDUC_2"/>
    <property type="match status" value="1"/>
</dbReference>
<dbReference type="GO" id="GO:0005886">
    <property type="term" value="C:plasma membrane"/>
    <property type="evidence" value="ECO:0007669"/>
    <property type="project" value="TreeGrafter"/>
</dbReference>
<comment type="caution">
    <text evidence="10">The sequence shown here is derived from an EMBL/GenBank/DDBJ whole genome shotgun (WGS) entry which is preliminary data.</text>
</comment>
<feature type="domain" description="Methyl-accepting transducer" evidence="7">
    <location>
        <begin position="588"/>
        <end position="803"/>
    </location>
</feature>
<dbReference type="Pfam" id="PF18947">
    <property type="entry name" value="HAMP_2"/>
    <property type="match status" value="1"/>
</dbReference>
<feature type="region of interest" description="Disordered" evidence="6">
    <location>
        <begin position="826"/>
        <end position="867"/>
    </location>
</feature>
<evidence type="ECO:0000313" key="10">
    <source>
        <dbReference type="EMBL" id="TDK63809.1"/>
    </source>
</evidence>
<feature type="coiled-coil region" evidence="5">
    <location>
        <begin position="774"/>
        <end position="801"/>
    </location>
</feature>
<feature type="domain" description="PAS" evidence="8">
    <location>
        <begin position="369"/>
        <end position="411"/>
    </location>
</feature>
<accession>A0A4V3AUA1</accession>
<dbReference type="Pfam" id="PF13188">
    <property type="entry name" value="PAS_8"/>
    <property type="match status" value="2"/>
</dbReference>
<dbReference type="PANTHER" id="PTHR43531">
    <property type="entry name" value="PROTEIN ICFG"/>
    <property type="match status" value="1"/>
</dbReference>
<evidence type="ECO:0000256" key="3">
    <source>
        <dbReference type="ARBA" id="ARBA00029447"/>
    </source>
</evidence>
<dbReference type="SMART" id="SM00283">
    <property type="entry name" value="MA"/>
    <property type="match status" value="1"/>
</dbReference>
<dbReference type="PRINTS" id="PR00260">
    <property type="entry name" value="CHEMTRNSDUCR"/>
</dbReference>
<evidence type="ECO:0000256" key="4">
    <source>
        <dbReference type="PROSITE-ProRule" id="PRU00284"/>
    </source>
</evidence>
<dbReference type="Pfam" id="PF21927">
    <property type="entry name" value="McpB_HAMP_2"/>
    <property type="match status" value="1"/>
</dbReference>
<feature type="region of interest" description="Disordered" evidence="6">
    <location>
        <begin position="603"/>
        <end position="652"/>
    </location>
</feature>
<dbReference type="FunFam" id="3.30.450.20:FF:000075">
    <property type="entry name" value="Methyl-accepting chemotaxis protein"/>
    <property type="match status" value="2"/>
</dbReference>
<keyword evidence="5" id="KW-0175">Coiled coil</keyword>